<proteinExistence type="predicted"/>
<evidence type="ECO:0000259" key="1">
    <source>
        <dbReference type="Pfam" id="PF00501"/>
    </source>
</evidence>
<dbReference type="Pfam" id="PF00501">
    <property type="entry name" value="AMP-binding"/>
    <property type="match status" value="1"/>
</dbReference>
<evidence type="ECO:0000313" key="3">
    <source>
        <dbReference type="Proteomes" id="UP000077407"/>
    </source>
</evidence>
<protein>
    <submittedName>
        <fullName evidence="2">Phenylacetate-coenzyme A ligase</fullName>
        <ecNumber evidence="2">6.2.1.30</ecNumber>
    </submittedName>
</protein>
<dbReference type="OrthoDB" id="580775at2"/>
<name>A0A162KLL3_9CLOT</name>
<dbReference type="InterPro" id="IPR053158">
    <property type="entry name" value="CapK_Type1_Caps_Biosynth"/>
</dbReference>
<dbReference type="RefSeq" id="WP_063556377.1">
    <property type="nucleotide sequence ID" value="NZ_LITT01000046.1"/>
</dbReference>
<reference evidence="2 3" key="1">
    <citation type="journal article" date="2015" name="Biotechnol. Bioeng.">
        <title>Genome sequence and phenotypic characterization of Caulobacter segnis.</title>
        <authorList>
            <person name="Patel S."/>
            <person name="Fletcher B."/>
            <person name="Scott D.C."/>
            <person name="Ely B."/>
        </authorList>
    </citation>
    <scope>NUCLEOTIDE SEQUENCE [LARGE SCALE GENOMIC DNA]</scope>
    <source>
        <strain evidence="2 3">ERI-2</strain>
    </source>
</reference>
<dbReference type="SUPFAM" id="SSF56801">
    <property type="entry name" value="Acetyl-CoA synthetase-like"/>
    <property type="match status" value="1"/>
</dbReference>
<dbReference type="EC" id="6.2.1.30" evidence="2"/>
<dbReference type="AlphaFoldDB" id="A0A162KLL3"/>
<dbReference type="Gene3D" id="3.40.50.12780">
    <property type="entry name" value="N-terminal domain of ligase-like"/>
    <property type="match status" value="1"/>
</dbReference>
<dbReference type="EMBL" id="LITT01000046">
    <property type="protein sequence ID" value="OAA83922.1"/>
    <property type="molecule type" value="Genomic_DNA"/>
</dbReference>
<dbReference type="InterPro" id="IPR000873">
    <property type="entry name" value="AMP-dep_synth/lig_dom"/>
</dbReference>
<dbReference type="PANTHER" id="PTHR36932">
    <property type="entry name" value="CAPSULAR POLYSACCHARIDE BIOSYNTHESIS PROTEIN"/>
    <property type="match status" value="1"/>
</dbReference>
<gene>
    <name evidence="2" type="ORF">WY13_03051</name>
</gene>
<dbReference type="GO" id="GO:0047475">
    <property type="term" value="F:phenylacetate-CoA ligase activity"/>
    <property type="evidence" value="ECO:0007669"/>
    <property type="project" value="UniProtKB-EC"/>
</dbReference>
<accession>A0A162KLL3</accession>
<feature type="domain" description="AMP-dependent synthetase/ligase" evidence="1">
    <location>
        <begin position="98"/>
        <end position="288"/>
    </location>
</feature>
<evidence type="ECO:0000313" key="2">
    <source>
        <dbReference type="EMBL" id="OAA83922.1"/>
    </source>
</evidence>
<sequence length="437" mass="50571">MKLTPLEAWIVDKTGIKEKNREALENYQLNKIRKVIDYGKKYSKFYKEYLKNIEENDIKSLKYFEKIPFTLPEHIKENSNNFLCVPQRDIARIVTLRTSGTSGEEKRIYFTEKDLDLTVEFFKYGMQCIVNKNDRVLVLLPGNSHGSIGDLLKKALKDIDITCYVQGVLVNPKDTAEFIKEKGIDCIVGIPLQVLYFSRVESETFKASIKKILLSADYVPETLIREITHKFNCKVFTHYGMTEMGYGGGVECEALSGYHMRENDLYFEVINPLTGKIVKDGEYGEIVFTTLTREGMPLIRYKTGDIGCFKADLCACGTFLKTMERVHGRMENKIVIGKNKFLSMRDLDEIILSFEEVINYNVYIEKKNILYIDIAVKEKEDFYKLKGHIKDSVEKIPSVREALIDGTLEIVLGYMKKNTEIKNSMVKRKIHDYRWRG</sequence>
<organism evidence="2 3">
    <name type="scientific">Clostridium ljungdahlii</name>
    <dbReference type="NCBI Taxonomy" id="1538"/>
    <lineage>
        <taxon>Bacteria</taxon>
        <taxon>Bacillati</taxon>
        <taxon>Bacillota</taxon>
        <taxon>Clostridia</taxon>
        <taxon>Eubacteriales</taxon>
        <taxon>Clostridiaceae</taxon>
        <taxon>Clostridium</taxon>
    </lineage>
</organism>
<keyword evidence="2" id="KW-0436">Ligase</keyword>
<dbReference type="NCBIfam" id="NF045666">
    <property type="entry name" value="DVU1553_fam_AMP"/>
    <property type="match status" value="1"/>
</dbReference>
<dbReference type="PANTHER" id="PTHR36932:SF1">
    <property type="entry name" value="CAPSULAR POLYSACCHARIDE BIOSYNTHESIS PROTEIN"/>
    <property type="match status" value="1"/>
</dbReference>
<comment type="caution">
    <text evidence="2">The sequence shown here is derived from an EMBL/GenBank/DDBJ whole genome shotgun (WGS) entry which is preliminary data.</text>
</comment>
<dbReference type="InterPro" id="IPR042099">
    <property type="entry name" value="ANL_N_sf"/>
</dbReference>
<dbReference type="Proteomes" id="UP000077407">
    <property type="component" value="Unassembled WGS sequence"/>
</dbReference>
<dbReference type="PATRIC" id="fig|1538.10.peg.3071"/>